<dbReference type="Proteomes" id="UP000008311">
    <property type="component" value="Unassembled WGS sequence"/>
</dbReference>
<keyword evidence="2" id="KW-1185">Reference proteome</keyword>
<name>B9SAQ9_RICCO</name>
<proteinExistence type="predicted"/>
<evidence type="ECO:0000313" key="1">
    <source>
        <dbReference type="EMBL" id="EEF39263.1"/>
    </source>
</evidence>
<dbReference type="AlphaFoldDB" id="B9SAQ9"/>
<dbReference type="EMBL" id="EQ973909">
    <property type="protein sequence ID" value="EEF39263.1"/>
    <property type="molecule type" value="Genomic_DNA"/>
</dbReference>
<protein>
    <submittedName>
        <fullName evidence="1">Uncharacterized protein</fullName>
    </submittedName>
</protein>
<evidence type="ECO:0000313" key="2">
    <source>
        <dbReference type="Proteomes" id="UP000008311"/>
    </source>
</evidence>
<organism evidence="1 2">
    <name type="scientific">Ricinus communis</name>
    <name type="common">Castor bean</name>
    <dbReference type="NCBI Taxonomy" id="3988"/>
    <lineage>
        <taxon>Eukaryota</taxon>
        <taxon>Viridiplantae</taxon>
        <taxon>Streptophyta</taxon>
        <taxon>Embryophyta</taxon>
        <taxon>Tracheophyta</taxon>
        <taxon>Spermatophyta</taxon>
        <taxon>Magnoliopsida</taxon>
        <taxon>eudicotyledons</taxon>
        <taxon>Gunneridae</taxon>
        <taxon>Pentapetalae</taxon>
        <taxon>rosids</taxon>
        <taxon>fabids</taxon>
        <taxon>Malpighiales</taxon>
        <taxon>Euphorbiaceae</taxon>
        <taxon>Acalyphoideae</taxon>
        <taxon>Acalypheae</taxon>
        <taxon>Ricinus</taxon>
    </lineage>
</organism>
<accession>B9SAQ9</accession>
<dbReference type="InParanoid" id="B9SAQ9"/>
<gene>
    <name evidence="1" type="ORF">RCOM_1178030</name>
</gene>
<sequence>MRCELTDGSGDLDLERDLQKFQKQPKFKIHTFLFNNFHPRALMPLPRQSYQIQKDKRKSHNL</sequence>
<reference evidence="2" key="1">
    <citation type="journal article" date="2010" name="Nat. Biotechnol.">
        <title>Draft genome sequence of the oilseed species Ricinus communis.</title>
        <authorList>
            <person name="Chan A.P."/>
            <person name="Crabtree J."/>
            <person name="Zhao Q."/>
            <person name="Lorenzi H."/>
            <person name="Orvis J."/>
            <person name="Puiu D."/>
            <person name="Melake-Berhan A."/>
            <person name="Jones K.M."/>
            <person name="Redman J."/>
            <person name="Chen G."/>
            <person name="Cahoon E.B."/>
            <person name="Gedil M."/>
            <person name="Stanke M."/>
            <person name="Haas B.J."/>
            <person name="Wortman J.R."/>
            <person name="Fraser-Liggett C.M."/>
            <person name="Ravel J."/>
            <person name="Rabinowicz P.D."/>
        </authorList>
    </citation>
    <scope>NUCLEOTIDE SEQUENCE [LARGE SCALE GENOMIC DNA]</scope>
    <source>
        <strain evidence="2">cv. Hale</strain>
    </source>
</reference>